<dbReference type="GO" id="GO:0006355">
    <property type="term" value="P:regulation of DNA-templated transcription"/>
    <property type="evidence" value="ECO:0007669"/>
    <property type="project" value="TreeGrafter"/>
</dbReference>
<organism evidence="6 7">
    <name type="scientific">Ditylenchus dipsaci</name>
    <dbReference type="NCBI Taxonomy" id="166011"/>
    <lineage>
        <taxon>Eukaryota</taxon>
        <taxon>Metazoa</taxon>
        <taxon>Ecdysozoa</taxon>
        <taxon>Nematoda</taxon>
        <taxon>Chromadorea</taxon>
        <taxon>Rhabditida</taxon>
        <taxon>Tylenchina</taxon>
        <taxon>Tylenchomorpha</taxon>
        <taxon>Sphaerularioidea</taxon>
        <taxon>Anguinidae</taxon>
        <taxon>Anguininae</taxon>
        <taxon>Ditylenchus</taxon>
    </lineage>
</organism>
<dbReference type="GO" id="GO:0003712">
    <property type="term" value="F:transcription coregulator activity"/>
    <property type="evidence" value="ECO:0007669"/>
    <property type="project" value="TreeGrafter"/>
</dbReference>
<evidence type="ECO:0000256" key="2">
    <source>
        <dbReference type="ARBA" id="ARBA00023163"/>
    </source>
</evidence>
<name>A0A915ECQ8_9BILA</name>
<dbReference type="PANTHER" id="PTHR16088:SF3">
    <property type="entry name" value="GON-4-LIKE PROTEIN"/>
    <property type="match status" value="1"/>
</dbReference>
<sequence length="902" mass="103150">MEKESEYINPVASTSKEGDGAIPSTSTQAQLTEHLADPNDDRLNETLEAFAQAYNLSAQNVKNIIFHVVKNPQTFATLIGKDPEAVANLRMTRSRQKEIEKIGNIKLGIELKPVNIPRTFLDVNYEDNDEEDMDYRPDYNDEAMQQDQEDDDESNFPSESHADWGETISRSPLVNNYDSMPMELLTSVDDPEYLNFVNSVFRDEPDSLLNDEDDDEYNIVPEMDMCEEEEYRMDRTTRIPRWELEALREDLLMPDRNEAAEQLEHSDRQGQLPCASISSCKQTHGQTDNVANSEDIQIVGHTVNSSIPPIHQSTPSSTNHVVFSCSLLSENVRFHEDEIKALQIQMEKHVQLLAQCIHELDKEMYDRPDDVPSIYHISNLPDAVYSCHDVLACKEVQLPASVSSPPSTSSHFSSYLPPRNEEMWVFARSSALKYPELLPTYRFSKFDSFHSTFLPSEQMLLALALFGLRHVKHSTWNNWNGKYQLIASNFLPNKTVLQVRNHLKNSRCSTKNSPLHAIIADAEKGVLSMDFVLDYEGKTAQTSIPIQWPENLQPQWLKKLSTLFKQGAIQIVPSPSHKAVSERRKDSKRIKNSAVYNPQSDGKIDVFEESDNANVEAVQIDVSEDISHEPFIVQLESNVEAVQDFGKQSSHLNHAKSSRKLRVERGVHSLCDPEARHTSLCALVEAINSDFKQRFFMHQDKLRELQALISRKDLSIPEIFRQLVEKLDGHHSHVVALFASLVSQENLPILQPSNEENMRKAYRKAWEMIVHIQTYLAGSRSKPVVKNAFKNIKDAIGSSEEEKLSGRLKQLFGVRDDPLWRLLRTQIPNERFSEKLEDMQFECIDMDRLQEDGIQVFENYETIRLPSPIVEPADRGRLRLKHGRITVEHNGRLKNINISLNQ</sequence>
<evidence type="ECO:0000256" key="4">
    <source>
        <dbReference type="SAM" id="Coils"/>
    </source>
</evidence>
<evidence type="ECO:0000313" key="6">
    <source>
        <dbReference type="Proteomes" id="UP000887574"/>
    </source>
</evidence>
<evidence type="ECO:0000256" key="3">
    <source>
        <dbReference type="ARBA" id="ARBA00023242"/>
    </source>
</evidence>
<evidence type="ECO:0000313" key="7">
    <source>
        <dbReference type="WBParaSite" id="jg4477"/>
    </source>
</evidence>
<dbReference type="PANTHER" id="PTHR16088">
    <property type="entry name" value="YY1 ASSOCIATED PROTEIN-RELATED"/>
    <property type="match status" value="1"/>
</dbReference>
<feature type="coiled-coil region" evidence="4">
    <location>
        <begin position="325"/>
        <end position="352"/>
    </location>
</feature>
<accession>A0A915ECQ8</accession>
<proteinExistence type="predicted"/>
<keyword evidence="2" id="KW-0804">Transcription</keyword>
<evidence type="ECO:0000256" key="5">
    <source>
        <dbReference type="SAM" id="MobiDB-lite"/>
    </source>
</evidence>
<dbReference type="InterPro" id="IPR052435">
    <property type="entry name" value="YY1-Transcr_Regul"/>
</dbReference>
<dbReference type="Proteomes" id="UP000887574">
    <property type="component" value="Unplaced"/>
</dbReference>
<feature type="region of interest" description="Disordered" evidence="5">
    <location>
        <begin position="144"/>
        <end position="175"/>
    </location>
</feature>
<feature type="region of interest" description="Disordered" evidence="5">
    <location>
        <begin position="1"/>
        <end position="27"/>
    </location>
</feature>
<dbReference type="GO" id="GO:0005634">
    <property type="term" value="C:nucleus"/>
    <property type="evidence" value="ECO:0007669"/>
    <property type="project" value="TreeGrafter"/>
</dbReference>
<keyword evidence="1" id="KW-0805">Transcription regulation</keyword>
<keyword evidence="3" id="KW-0539">Nucleus</keyword>
<dbReference type="WBParaSite" id="jg4477">
    <property type="protein sequence ID" value="jg4477"/>
    <property type="gene ID" value="jg4477"/>
</dbReference>
<evidence type="ECO:0000256" key="1">
    <source>
        <dbReference type="ARBA" id="ARBA00023015"/>
    </source>
</evidence>
<keyword evidence="4" id="KW-0175">Coiled coil</keyword>
<dbReference type="AlphaFoldDB" id="A0A915ECQ8"/>
<reference evidence="7" key="1">
    <citation type="submission" date="2022-11" db="UniProtKB">
        <authorList>
            <consortium name="WormBaseParasite"/>
        </authorList>
    </citation>
    <scope>IDENTIFICATION</scope>
</reference>
<protein>
    <submittedName>
        <fullName evidence="7">Uncharacterized protein</fullName>
    </submittedName>
</protein>
<keyword evidence="6" id="KW-1185">Reference proteome</keyword>